<accession>A0A2P5EIE5</accession>
<evidence type="ECO:0008006" key="4">
    <source>
        <dbReference type="Google" id="ProtNLM"/>
    </source>
</evidence>
<keyword evidence="1" id="KW-0472">Membrane</keyword>
<keyword evidence="1" id="KW-1133">Transmembrane helix</keyword>
<name>A0A2P5EIE5_TREOI</name>
<comment type="caution">
    <text evidence="2">The sequence shown here is derived from an EMBL/GenBank/DDBJ whole genome shotgun (WGS) entry which is preliminary data.</text>
</comment>
<organism evidence="2 3">
    <name type="scientific">Trema orientale</name>
    <name type="common">Charcoal tree</name>
    <name type="synonym">Celtis orientalis</name>
    <dbReference type="NCBI Taxonomy" id="63057"/>
    <lineage>
        <taxon>Eukaryota</taxon>
        <taxon>Viridiplantae</taxon>
        <taxon>Streptophyta</taxon>
        <taxon>Embryophyta</taxon>
        <taxon>Tracheophyta</taxon>
        <taxon>Spermatophyta</taxon>
        <taxon>Magnoliopsida</taxon>
        <taxon>eudicotyledons</taxon>
        <taxon>Gunneridae</taxon>
        <taxon>Pentapetalae</taxon>
        <taxon>rosids</taxon>
        <taxon>fabids</taxon>
        <taxon>Rosales</taxon>
        <taxon>Cannabaceae</taxon>
        <taxon>Trema</taxon>
    </lineage>
</organism>
<gene>
    <name evidence="2" type="ORF">TorRG33x02_189840</name>
</gene>
<dbReference type="InParanoid" id="A0A2P5EIE5"/>
<dbReference type="EMBL" id="JXTC01000150">
    <property type="protein sequence ID" value="PON85316.1"/>
    <property type="molecule type" value="Genomic_DNA"/>
</dbReference>
<feature type="non-terminal residue" evidence="2">
    <location>
        <position position="1"/>
    </location>
</feature>
<reference evidence="3" key="1">
    <citation type="submission" date="2016-06" db="EMBL/GenBank/DDBJ databases">
        <title>Parallel loss of symbiosis genes in relatives of nitrogen-fixing non-legume Parasponia.</title>
        <authorList>
            <person name="Van Velzen R."/>
            <person name="Holmer R."/>
            <person name="Bu F."/>
            <person name="Rutten L."/>
            <person name="Van Zeijl A."/>
            <person name="Liu W."/>
            <person name="Santuari L."/>
            <person name="Cao Q."/>
            <person name="Sharma T."/>
            <person name="Shen D."/>
            <person name="Roswanjaya Y."/>
            <person name="Wardhani T."/>
            <person name="Kalhor M.S."/>
            <person name="Jansen J."/>
            <person name="Van den Hoogen J."/>
            <person name="Gungor B."/>
            <person name="Hartog M."/>
            <person name="Hontelez J."/>
            <person name="Verver J."/>
            <person name="Yang W.-C."/>
            <person name="Schijlen E."/>
            <person name="Repin R."/>
            <person name="Schilthuizen M."/>
            <person name="Schranz E."/>
            <person name="Heidstra R."/>
            <person name="Miyata K."/>
            <person name="Fedorova E."/>
            <person name="Kohlen W."/>
            <person name="Bisseling T."/>
            <person name="Smit S."/>
            <person name="Geurts R."/>
        </authorList>
    </citation>
    <scope>NUCLEOTIDE SEQUENCE [LARGE SCALE GENOMIC DNA]</scope>
    <source>
        <strain evidence="3">cv. RG33-2</strain>
    </source>
</reference>
<evidence type="ECO:0000256" key="1">
    <source>
        <dbReference type="SAM" id="Phobius"/>
    </source>
</evidence>
<dbReference type="OrthoDB" id="10449972at2759"/>
<sequence>TNPSKLNHFGEEILAGVSLGSGVSGKSGRVVTTFSSAAKRRRFLSYDVSSGEEAFLFLLLHRLLLFLLLLLLLLFSLTSLLFPLPPRTWFSPFSTLLAPAPETDPPATGLGAIGRKRSIIRPTLDIS</sequence>
<dbReference type="Proteomes" id="UP000237000">
    <property type="component" value="Unassembled WGS sequence"/>
</dbReference>
<proteinExistence type="predicted"/>
<dbReference type="AlphaFoldDB" id="A0A2P5EIE5"/>
<evidence type="ECO:0000313" key="3">
    <source>
        <dbReference type="Proteomes" id="UP000237000"/>
    </source>
</evidence>
<evidence type="ECO:0000313" key="2">
    <source>
        <dbReference type="EMBL" id="PON85316.1"/>
    </source>
</evidence>
<protein>
    <recommendedName>
        <fullName evidence="4">Transmembrane protein</fullName>
    </recommendedName>
</protein>
<keyword evidence="1" id="KW-0812">Transmembrane</keyword>
<feature type="transmembrane region" description="Helical" evidence="1">
    <location>
        <begin position="54"/>
        <end position="82"/>
    </location>
</feature>
<keyword evidence="3" id="KW-1185">Reference proteome</keyword>